<feature type="region of interest" description="Disordered" evidence="9">
    <location>
        <begin position="1"/>
        <end position="20"/>
    </location>
</feature>
<keyword evidence="4 7" id="KW-0233">DNA recombination</keyword>
<evidence type="ECO:0000256" key="9">
    <source>
        <dbReference type="SAM" id="MobiDB-lite"/>
    </source>
</evidence>
<dbReference type="STRING" id="71717.A0A4Y7TWK0"/>
<comment type="function">
    <text evidence="7">Component of the SMC5-SMC6 complex, that promotes sister chromatid alignment after DNA damage and facilitates double-stranded DNA breaks (DSBs) repair via homologous recombination between sister chromatids.</text>
</comment>
<feature type="domain" description="Nse4/EID protein Nse3/MAGE-binding" evidence="11">
    <location>
        <begin position="73"/>
        <end position="121"/>
    </location>
</feature>
<reference evidence="12 13" key="1">
    <citation type="journal article" date="2019" name="Nat. Ecol. Evol.">
        <title>Megaphylogeny resolves global patterns of mushroom evolution.</title>
        <authorList>
            <person name="Varga T."/>
            <person name="Krizsan K."/>
            <person name="Foldi C."/>
            <person name="Dima B."/>
            <person name="Sanchez-Garcia M."/>
            <person name="Sanchez-Ramirez S."/>
            <person name="Szollosi G.J."/>
            <person name="Szarkandi J.G."/>
            <person name="Papp V."/>
            <person name="Albert L."/>
            <person name="Andreopoulos W."/>
            <person name="Angelini C."/>
            <person name="Antonin V."/>
            <person name="Barry K.W."/>
            <person name="Bougher N.L."/>
            <person name="Buchanan P."/>
            <person name="Buyck B."/>
            <person name="Bense V."/>
            <person name="Catcheside P."/>
            <person name="Chovatia M."/>
            <person name="Cooper J."/>
            <person name="Damon W."/>
            <person name="Desjardin D."/>
            <person name="Finy P."/>
            <person name="Geml J."/>
            <person name="Haridas S."/>
            <person name="Hughes K."/>
            <person name="Justo A."/>
            <person name="Karasinski D."/>
            <person name="Kautmanova I."/>
            <person name="Kiss B."/>
            <person name="Kocsube S."/>
            <person name="Kotiranta H."/>
            <person name="LaButti K.M."/>
            <person name="Lechner B.E."/>
            <person name="Liimatainen K."/>
            <person name="Lipzen A."/>
            <person name="Lukacs Z."/>
            <person name="Mihaltcheva S."/>
            <person name="Morgado L.N."/>
            <person name="Niskanen T."/>
            <person name="Noordeloos M.E."/>
            <person name="Ohm R.A."/>
            <person name="Ortiz-Santana B."/>
            <person name="Ovrebo C."/>
            <person name="Racz N."/>
            <person name="Riley R."/>
            <person name="Savchenko A."/>
            <person name="Shiryaev A."/>
            <person name="Soop K."/>
            <person name="Spirin V."/>
            <person name="Szebenyi C."/>
            <person name="Tomsovsky M."/>
            <person name="Tulloss R.E."/>
            <person name="Uehling J."/>
            <person name="Grigoriev I.V."/>
            <person name="Vagvolgyi C."/>
            <person name="Papp T."/>
            <person name="Martin F.M."/>
            <person name="Miettinen O."/>
            <person name="Hibbett D.S."/>
            <person name="Nagy L.G."/>
        </authorList>
    </citation>
    <scope>NUCLEOTIDE SEQUENCE [LARGE SCALE GENOMIC DNA]</scope>
    <source>
        <strain evidence="12 13">FP101781</strain>
    </source>
</reference>
<evidence type="ECO:0000256" key="1">
    <source>
        <dbReference type="ARBA" id="ARBA00004123"/>
    </source>
</evidence>
<sequence length="321" mass="36274">MAPPKESADAAFDPDQDPEVKRELRQNYRALTRHIRDQQANLNQYSTNDVLDQVKRADVLFDNVKQPQEATLDSHFLLLASNVGAAKAQAMKSGTGTFDVDDFVAKLVSYMGGKKNLNEEDIEKHMDGEDMTDVALDWAKIGRKALAKSRRVPAMGFMLGPLSIEQKKRAHTQRQRAEKNNAEVKAPQQLKEEDIQRSENETVKNVAHLQTLLEESGAVNLFKFVINPNDFAQSVENIFYLSFLIRDGKVALETNEEGEPTIYACDAPSDQDYQDGLKKNQIVLEFDMAVWKRAIEVFDITESMIPQRPPAQTKLGNKWYG</sequence>
<dbReference type="OrthoDB" id="361242at2759"/>
<dbReference type="PANTHER" id="PTHR16140">
    <property type="entry name" value="NON-STRUCTURAL MAINTENANCE OF CHROMOSOMES ELEMENT 4"/>
    <property type="match status" value="1"/>
</dbReference>
<proteinExistence type="inferred from homology"/>
<organism evidence="12 13">
    <name type="scientific">Coprinellus micaceus</name>
    <name type="common">Glistening ink-cap mushroom</name>
    <name type="synonym">Coprinus micaceus</name>
    <dbReference type="NCBI Taxonomy" id="71717"/>
    <lineage>
        <taxon>Eukaryota</taxon>
        <taxon>Fungi</taxon>
        <taxon>Dikarya</taxon>
        <taxon>Basidiomycota</taxon>
        <taxon>Agaricomycotina</taxon>
        <taxon>Agaricomycetes</taxon>
        <taxon>Agaricomycetidae</taxon>
        <taxon>Agaricales</taxon>
        <taxon>Agaricineae</taxon>
        <taxon>Psathyrellaceae</taxon>
        <taxon>Coprinellus</taxon>
    </lineage>
</organism>
<dbReference type="GO" id="GO:0006281">
    <property type="term" value="P:DNA repair"/>
    <property type="evidence" value="ECO:0007669"/>
    <property type="project" value="UniProtKB-UniRule"/>
</dbReference>
<dbReference type="Proteomes" id="UP000298030">
    <property type="component" value="Unassembled WGS sequence"/>
</dbReference>
<dbReference type="AlphaFoldDB" id="A0A4Y7TWK0"/>
<evidence type="ECO:0000313" key="13">
    <source>
        <dbReference type="Proteomes" id="UP000298030"/>
    </source>
</evidence>
<feature type="compositionally biased region" description="Basic and acidic residues" evidence="9">
    <location>
        <begin position="190"/>
        <end position="199"/>
    </location>
</feature>
<dbReference type="InterPro" id="IPR029225">
    <property type="entry name" value="Nse4_Nse3-bd"/>
</dbReference>
<evidence type="ECO:0000256" key="5">
    <source>
        <dbReference type="ARBA" id="ARBA00023204"/>
    </source>
</evidence>
<comment type="subcellular location">
    <subcellularLocation>
        <location evidence="1 7">Nucleus</location>
    </subcellularLocation>
</comment>
<keyword evidence="6 7" id="KW-0539">Nucleus</keyword>
<comment type="similarity">
    <text evidence="2 7">Belongs to the NSE4 family.</text>
</comment>
<protein>
    <recommendedName>
        <fullName evidence="7">Non-structural maintenance of chromosomes element 4</fullName>
    </recommendedName>
</protein>
<dbReference type="InterPro" id="IPR027786">
    <property type="entry name" value="Nse4/EID"/>
</dbReference>
<evidence type="ECO:0000256" key="2">
    <source>
        <dbReference type="ARBA" id="ARBA00008997"/>
    </source>
</evidence>
<name>A0A4Y7TWK0_COPMI</name>
<accession>A0A4Y7TWK0</accession>
<dbReference type="InterPro" id="IPR014854">
    <property type="entry name" value="Nse4_C"/>
</dbReference>
<keyword evidence="3 7" id="KW-0227">DNA damage</keyword>
<feature type="region of interest" description="Disordered" evidence="9">
    <location>
        <begin position="168"/>
        <end position="199"/>
    </location>
</feature>
<evidence type="ECO:0000256" key="4">
    <source>
        <dbReference type="ARBA" id="ARBA00023172"/>
    </source>
</evidence>
<evidence type="ECO:0000256" key="6">
    <source>
        <dbReference type="ARBA" id="ARBA00023242"/>
    </source>
</evidence>
<dbReference type="Pfam" id="PF15412">
    <property type="entry name" value="Nse4-Nse3_bdg"/>
    <property type="match status" value="1"/>
</dbReference>
<comment type="caution">
    <text evidence="12">The sequence shown here is derived from an EMBL/GenBank/DDBJ whole genome shotgun (WGS) entry which is preliminary data.</text>
</comment>
<keyword evidence="8" id="KW-0175">Coiled coil</keyword>
<evidence type="ECO:0000313" key="12">
    <source>
        <dbReference type="EMBL" id="TEB38361.1"/>
    </source>
</evidence>
<evidence type="ECO:0000256" key="7">
    <source>
        <dbReference type="RuleBase" id="RU365071"/>
    </source>
</evidence>
<evidence type="ECO:0000259" key="11">
    <source>
        <dbReference type="Pfam" id="PF15412"/>
    </source>
</evidence>
<gene>
    <name evidence="12" type="ORF">FA13DRAFT_1726028</name>
</gene>
<dbReference type="PANTHER" id="PTHR16140:SF0">
    <property type="entry name" value="NON-STRUCTURAL MAINTENANCE OF CHROMOSOMES ELEMENT 4"/>
    <property type="match status" value="1"/>
</dbReference>
<dbReference type="GO" id="GO:0006310">
    <property type="term" value="P:DNA recombination"/>
    <property type="evidence" value="ECO:0007669"/>
    <property type="project" value="UniProtKB-UniRule"/>
</dbReference>
<evidence type="ECO:0000256" key="3">
    <source>
        <dbReference type="ARBA" id="ARBA00022763"/>
    </source>
</evidence>
<feature type="coiled-coil region" evidence="8">
    <location>
        <begin position="21"/>
        <end position="48"/>
    </location>
</feature>
<dbReference type="Pfam" id="PF08743">
    <property type="entry name" value="Nse4_C"/>
    <property type="match status" value="1"/>
</dbReference>
<dbReference type="EMBL" id="QPFP01000003">
    <property type="protein sequence ID" value="TEB38361.1"/>
    <property type="molecule type" value="Genomic_DNA"/>
</dbReference>
<keyword evidence="13" id="KW-1185">Reference proteome</keyword>
<comment type="subunit">
    <text evidence="7">Component of the SMC5-SMC6 complex.</text>
</comment>
<evidence type="ECO:0000256" key="8">
    <source>
        <dbReference type="SAM" id="Coils"/>
    </source>
</evidence>
<dbReference type="GO" id="GO:0005634">
    <property type="term" value="C:nucleus"/>
    <property type="evidence" value="ECO:0007669"/>
    <property type="project" value="UniProtKB-SubCell"/>
</dbReference>
<feature type="domain" description="Non-structural maintenance of chromosome element 4 C-terminal" evidence="10">
    <location>
        <begin position="219"/>
        <end position="305"/>
    </location>
</feature>
<dbReference type="GO" id="GO:0030915">
    <property type="term" value="C:Smc5-Smc6 complex"/>
    <property type="evidence" value="ECO:0007669"/>
    <property type="project" value="UniProtKB-UniRule"/>
</dbReference>
<evidence type="ECO:0000259" key="10">
    <source>
        <dbReference type="Pfam" id="PF08743"/>
    </source>
</evidence>
<keyword evidence="5 7" id="KW-0234">DNA repair</keyword>